<dbReference type="RefSeq" id="WP_145382929.1">
    <property type="nucleotide sequence ID" value="NZ_CP036349.1"/>
</dbReference>
<sequence length="1023" mass="113111" precursor="true">MKTFRMLALLFLLCPAPPAVAASPSAPVSLGEEGELTYQANERGDRIPDFSSCGYAGADVDIPSPPARVLVDAIEGDNGERIQAAIDYIATLAPDEDGFRGAVLLGQGIHRVAGELQIATSGIVLRGSGADRTTLIATGKGRRPVIRIRPSGHDRLATGEPIGILDDYVPVGATILRLPPANSLKVGDAVLVTRPATAEWIEALGARADGVGWRPGRCDVRWERTVAAIDGDRVTLDAPVTTALDRKFGGAQVALVTENHRLREIGVEDLTLRSETVSDNPLDEEHSWHGVIANDVENLWLRRMRFEGFAGGAVLLREGVRHATVEDCLALTPVSEIAGYRRQSFFTQGQQTLFLRCWAEEGRNDFAVGHCAPGPNAYVNCYAYNAHGDSGPLESWASGVLYDNVRIDGADLVFTNRWLDPPGAGWSAANCVAFQCQAAQLHCFSPPTAQNWAIGYWAQPVGDGVMSGLSDFVRPRSLYKAQLAERIGEDAAKRVEPLLLDPVESTSPTLEETRRFVQRSNRPLKTLRDAIEERLSAVKPPDDDRKLHFNLLVKTLSSRPAPERHDLKIVNGWLTIDGQVLTGNTLSPTWWRGVVRPDDAVEFGPSITRWAPGRYGVGLTDDLVAVADGMRAAGISAYDHHYGLWYDRRRDDHLLVRRGTASVAPPFFEQPFARSGQGRAWDGLSKYDLTKFNAWYWDRLRDFAELCDERGLVLMHQCYFQHNILEAGAHWADSPWRPANNLNETGLTEPPPYVGDKRIFIAHQFYDPDNAELRKLHRGYLAKCVENFVDNSNVIQFTSDEYTGPLEFTEFWLDQMKAAGARKPFIAISAAKDVQDTLLADPKRRDAIDVIDIRYWCYGRDESLYAPPGGANMAPRQHLRQSKVKAGDFASVARAVREYRTYYPTKPVLFNANRFCNTPRDGWAVLMGGGSLADVPPLPEELKRALVAMRPAWNPGESAMRLADDRGHAVCYGVASDASFVVERPSRVRWIDRSSGELSDDVRVSKGVRLTLDGRVAWVTPLY</sequence>
<proteinExistence type="predicted"/>
<dbReference type="InterPro" id="IPR046265">
    <property type="entry name" value="DUF6298"/>
</dbReference>
<evidence type="ECO:0000313" key="3">
    <source>
        <dbReference type="EMBL" id="QDV74427.1"/>
    </source>
</evidence>
<gene>
    <name evidence="3" type="ORF">Spa11_26300</name>
</gene>
<dbReference type="Pfam" id="PF19815">
    <property type="entry name" value="DUF6298"/>
    <property type="match status" value="1"/>
</dbReference>
<dbReference type="SUPFAM" id="SSF51445">
    <property type="entry name" value="(Trans)glycosidases"/>
    <property type="match status" value="1"/>
</dbReference>
<dbReference type="SUPFAM" id="SSF51126">
    <property type="entry name" value="Pectin lyase-like"/>
    <property type="match status" value="1"/>
</dbReference>
<dbReference type="InterPro" id="IPR017853">
    <property type="entry name" value="GH"/>
</dbReference>
<name>A0A518K9G2_9BACT</name>
<dbReference type="KEGG" id="bmei:Spa11_26300"/>
<evidence type="ECO:0000259" key="2">
    <source>
        <dbReference type="Pfam" id="PF19815"/>
    </source>
</evidence>
<organism evidence="3 4">
    <name type="scientific">Botrimarina mediterranea</name>
    <dbReference type="NCBI Taxonomy" id="2528022"/>
    <lineage>
        <taxon>Bacteria</taxon>
        <taxon>Pseudomonadati</taxon>
        <taxon>Planctomycetota</taxon>
        <taxon>Planctomycetia</taxon>
        <taxon>Pirellulales</taxon>
        <taxon>Lacipirellulaceae</taxon>
        <taxon>Botrimarina</taxon>
    </lineage>
</organism>
<dbReference type="EMBL" id="CP036349">
    <property type="protein sequence ID" value="QDV74427.1"/>
    <property type="molecule type" value="Genomic_DNA"/>
</dbReference>
<feature type="signal peptide" evidence="1">
    <location>
        <begin position="1"/>
        <end position="21"/>
    </location>
</feature>
<evidence type="ECO:0000313" key="4">
    <source>
        <dbReference type="Proteomes" id="UP000316426"/>
    </source>
</evidence>
<feature type="domain" description="DUF6298" evidence="2">
    <location>
        <begin position="469"/>
        <end position="940"/>
    </location>
</feature>
<keyword evidence="1" id="KW-0732">Signal</keyword>
<feature type="chain" id="PRO_5021705050" description="DUF6298 domain-containing protein" evidence="1">
    <location>
        <begin position="22"/>
        <end position="1023"/>
    </location>
</feature>
<dbReference type="AlphaFoldDB" id="A0A518K9G2"/>
<dbReference type="InterPro" id="IPR011050">
    <property type="entry name" value="Pectin_lyase_fold/virulence"/>
</dbReference>
<evidence type="ECO:0000256" key="1">
    <source>
        <dbReference type="SAM" id="SignalP"/>
    </source>
</evidence>
<keyword evidence="4" id="KW-1185">Reference proteome</keyword>
<dbReference type="Proteomes" id="UP000316426">
    <property type="component" value="Chromosome"/>
</dbReference>
<dbReference type="Gene3D" id="2.160.20.10">
    <property type="entry name" value="Single-stranded right-handed beta-helix, Pectin lyase-like"/>
    <property type="match status" value="1"/>
</dbReference>
<protein>
    <recommendedName>
        <fullName evidence="2">DUF6298 domain-containing protein</fullName>
    </recommendedName>
</protein>
<reference evidence="3 4" key="1">
    <citation type="submission" date="2019-02" db="EMBL/GenBank/DDBJ databases">
        <title>Deep-cultivation of Planctomycetes and their phenomic and genomic characterization uncovers novel biology.</title>
        <authorList>
            <person name="Wiegand S."/>
            <person name="Jogler M."/>
            <person name="Boedeker C."/>
            <person name="Pinto D."/>
            <person name="Vollmers J."/>
            <person name="Rivas-Marin E."/>
            <person name="Kohn T."/>
            <person name="Peeters S.H."/>
            <person name="Heuer A."/>
            <person name="Rast P."/>
            <person name="Oberbeckmann S."/>
            <person name="Bunk B."/>
            <person name="Jeske O."/>
            <person name="Meyerdierks A."/>
            <person name="Storesund J.E."/>
            <person name="Kallscheuer N."/>
            <person name="Luecker S."/>
            <person name="Lage O.M."/>
            <person name="Pohl T."/>
            <person name="Merkel B.J."/>
            <person name="Hornburger P."/>
            <person name="Mueller R.-W."/>
            <person name="Bruemmer F."/>
            <person name="Labrenz M."/>
            <person name="Spormann A.M."/>
            <person name="Op den Camp H."/>
            <person name="Overmann J."/>
            <person name="Amann R."/>
            <person name="Jetten M.S.M."/>
            <person name="Mascher T."/>
            <person name="Medema M.H."/>
            <person name="Devos D.P."/>
            <person name="Kaster A.-K."/>
            <person name="Ovreas L."/>
            <person name="Rohde M."/>
            <person name="Galperin M.Y."/>
            <person name="Jogler C."/>
        </authorList>
    </citation>
    <scope>NUCLEOTIDE SEQUENCE [LARGE SCALE GENOMIC DNA]</scope>
    <source>
        <strain evidence="3 4">Spa11</strain>
    </source>
</reference>
<dbReference type="InterPro" id="IPR012334">
    <property type="entry name" value="Pectin_lyas_fold"/>
</dbReference>
<accession>A0A518K9G2</accession>